<evidence type="ECO:0000313" key="9">
    <source>
        <dbReference type="Proteomes" id="UP000824540"/>
    </source>
</evidence>
<evidence type="ECO:0000256" key="6">
    <source>
        <dbReference type="SAM" id="MobiDB-lite"/>
    </source>
</evidence>
<keyword evidence="5" id="KW-0539">Nucleus</keyword>
<comment type="caution">
    <text evidence="8">The sequence shown here is derived from an EMBL/GenBank/DDBJ whole genome shotgun (WGS) entry which is preliminary data.</text>
</comment>
<protein>
    <recommendedName>
        <fullName evidence="7">Transcription initiation factor TFIID component TAF4 C-terminal domain-containing protein</fullName>
    </recommendedName>
</protein>
<dbReference type="AlphaFoldDB" id="A0A8T2NFE5"/>
<dbReference type="EMBL" id="JAFBMS010000075">
    <property type="protein sequence ID" value="KAG9338020.1"/>
    <property type="molecule type" value="Genomic_DNA"/>
</dbReference>
<evidence type="ECO:0000259" key="7">
    <source>
        <dbReference type="Pfam" id="PF05236"/>
    </source>
</evidence>
<keyword evidence="9" id="KW-1185">Reference proteome</keyword>
<name>A0A8T2NFE5_9TELE</name>
<dbReference type="GO" id="GO:0016251">
    <property type="term" value="F:RNA polymerase II general transcription initiation factor activity"/>
    <property type="evidence" value="ECO:0007669"/>
    <property type="project" value="TreeGrafter"/>
</dbReference>
<dbReference type="OrthoDB" id="21060at2759"/>
<evidence type="ECO:0000256" key="4">
    <source>
        <dbReference type="ARBA" id="ARBA00023163"/>
    </source>
</evidence>
<dbReference type="PANTHER" id="PTHR15138">
    <property type="entry name" value="TRANSCRIPTION INITIATION FACTOR TFIID SUBUNIT 4"/>
    <property type="match status" value="1"/>
</dbReference>
<dbReference type="GO" id="GO:0005669">
    <property type="term" value="C:transcription factor TFIID complex"/>
    <property type="evidence" value="ECO:0007669"/>
    <property type="project" value="InterPro"/>
</dbReference>
<evidence type="ECO:0000313" key="8">
    <source>
        <dbReference type="EMBL" id="KAG9338020.1"/>
    </source>
</evidence>
<accession>A0A8T2NFE5</accession>
<evidence type="ECO:0000256" key="2">
    <source>
        <dbReference type="ARBA" id="ARBA00006178"/>
    </source>
</evidence>
<feature type="domain" description="Transcription initiation factor TFIID component TAF4 C-terminal" evidence="7">
    <location>
        <begin position="106"/>
        <end position="148"/>
    </location>
</feature>
<evidence type="ECO:0000256" key="5">
    <source>
        <dbReference type="ARBA" id="ARBA00023242"/>
    </source>
</evidence>
<comment type="subcellular location">
    <subcellularLocation>
        <location evidence="1">Nucleus</location>
    </subcellularLocation>
</comment>
<dbReference type="InterPro" id="IPR007900">
    <property type="entry name" value="TAF4_C"/>
</dbReference>
<dbReference type="Pfam" id="PF05236">
    <property type="entry name" value="TAF4"/>
    <property type="match status" value="1"/>
</dbReference>
<keyword evidence="4" id="KW-0804">Transcription</keyword>
<keyword evidence="3" id="KW-0805">Transcription regulation</keyword>
<feature type="region of interest" description="Disordered" evidence="6">
    <location>
        <begin position="1"/>
        <end position="26"/>
    </location>
</feature>
<evidence type="ECO:0000256" key="1">
    <source>
        <dbReference type="ARBA" id="ARBA00004123"/>
    </source>
</evidence>
<gene>
    <name evidence="8" type="ORF">JZ751_027183</name>
</gene>
<reference evidence="8" key="1">
    <citation type="thesis" date="2021" institute="BYU ScholarsArchive" country="Provo, UT, USA">
        <title>Applications of and Algorithms for Genome Assembly and Genomic Analyses with an Emphasis on Marine Teleosts.</title>
        <authorList>
            <person name="Pickett B.D."/>
        </authorList>
    </citation>
    <scope>NUCLEOTIDE SEQUENCE</scope>
    <source>
        <strain evidence="8">HI-2016</strain>
    </source>
</reference>
<dbReference type="GO" id="GO:0006367">
    <property type="term" value="P:transcription initiation at RNA polymerase II promoter"/>
    <property type="evidence" value="ECO:0007669"/>
    <property type="project" value="TreeGrafter"/>
</dbReference>
<dbReference type="GO" id="GO:0003677">
    <property type="term" value="F:DNA binding"/>
    <property type="evidence" value="ECO:0007669"/>
    <property type="project" value="TreeGrafter"/>
</dbReference>
<comment type="similarity">
    <text evidence="2">Belongs to the TAF4 family.</text>
</comment>
<proteinExistence type="inferred from homology"/>
<dbReference type="InterPro" id="IPR045144">
    <property type="entry name" value="TAF4"/>
</dbReference>
<feature type="region of interest" description="Disordered" evidence="6">
    <location>
        <begin position="53"/>
        <end position="76"/>
    </location>
</feature>
<sequence length="156" mass="17313">METRPDMGWRVVSGHQPPTPPTTTTTTMPLPPPAVLGSAAPLQQGLTFPLALRFRETPPPPPLHRGKPKQPTMEPVRDHRETVIARVGRALRPLVCRGHTSYFHCHMQQQELAQMRQRDANLTALAAIGPRKKRKLDSPGATTSGTEDKVCFKFPM</sequence>
<dbReference type="PANTHER" id="PTHR15138:SF14">
    <property type="entry name" value="TRANSCRIPTION INITIATION FACTOR TFIID SUBUNIT 4"/>
    <property type="match status" value="1"/>
</dbReference>
<evidence type="ECO:0000256" key="3">
    <source>
        <dbReference type="ARBA" id="ARBA00023015"/>
    </source>
</evidence>
<dbReference type="Proteomes" id="UP000824540">
    <property type="component" value="Unassembled WGS sequence"/>
</dbReference>
<organism evidence="8 9">
    <name type="scientific">Albula glossodonta</name>
    <name type="common">roundjaw bonefish</name>
    <dbReference type="NCBI Taxonomy" id="121402"/>
    <lineage>
        <taxon>Eukaryota</taxon>
        <taxon>Metazoa</taxon>
        <taxon>Chordata</taxon>
        <taxon>Craniata</taxon>
        <taxon>Vertebrata</taxon>
        <taxon>Euteleostomi</taxon>
        <taxon>Actinopterygii</taxon>
        <taxon>Neopterygii</taxon>
        <taxon>Teleostei</taxon>
        <taxon>Albuliformes</taxon>
        <taxon>Albulidae</taxon>
        <taxon>Albula</taxon>
    </lineage>
</organism>